<feature type="transmembrane region" description="Helical" evidence="6">
    <location>
        <begin position="46"/>
        <end position="67"/>
    </location>
</feature>
<evidence type="ECO:0000313" key="8">
    <source>
        <dbReference type="EMBL" id="MEJ8543485.1"/>
    </source>
</evidence>
<feature type="transmembrane region" description="Helical" evidence="6">
    <location>
        <begin position="398"/>
        <end position="416"/>
    </location>
</feature>
<dbReference type="InterPro" id="IPR011701">
    <property type="entry name" value="MFS"/>
</dbReference>
<keyword evidence="10" id="KW-1185">Reference proteome</keyword>
<evidence type="ECO:0000256" key="4">
    <source>
        <dbReference type="ARBA" id="ARBA00022989"/>
    </source>
</evidence>
<feature type="transmembrane region" description="Helical" evidence="6">
    <location>
        <begin position="224"/>
        <end position="241"/>
    </location>
</feature>
<dbReference type="GO" id="GO:0022857">
    <property type="term" value="F:transmembrane transporter activity"/>
    <property type="evidence" value="ECO:0007669"/>
    <property type="project" value="InterPro"/>
</dbReference>
<dbReference type="Gene3D" id="1.20.1250.20">
    <property type="entry name" value="MFS general substrate transporter like domains"/>
    <property type="match status" value="1"/>
</dbReference>
<feature type="transmembrane region" description="Helical" evidence="6">
    <location>
        <begin position="137"/>
        <end position="159"/>
    </location>
</feature>
<dbReference type="InterPro" id="IPR020846">
    <property type="entry name" value="MFS_dom"/>
</dbReference>
<evidence type="ECO:0000313" key="10">
    <source>
        <dbReference type="Proteomes" id="UP001369247"/>
    </source>
</evidence>
<organism evidence="9">
    <name type="scientific">Methanothermobacter wolfeii</name>
    <name type="common">Methanobacterium wolfei</name>
    <dbReference type="NCBI Taxonomy" id="145261"/>
    <lineage>
        <taxon>Archaea</taxon>
        <taxon>Methanobacteriati</taxon>
        <taxon>Methanobacteriota</taxon>
        <taxon>Methanomada group</taxon>
        <taxon>Methanobacteria</taxon>
        <taxon>Methanobacteriales</taxon>
        <taxon>Methanobacteriaceae</taxon>
        <taxon>Methanothermobacter</taxon>
    </lineage>
</organism>
<feature type="transmembrane region" description="Helical" evidence="6">
    <location>
        <begin position="104"/>
        <end position="125"/>
    </location>
</feature>
<feature type="transmembrane region" description="Helical" evidence="6">
    <location>
        <begin position="165"/>
        <end position="187"/>
    </location>
</feature>
<dbReference type="SUPFAM" id="SSF103473">
    <property type="entry name" value="MFS general substrate transporter"/>
    <property type="match status" value="1"/>
</dbReference>
<dbReference type="EMBL" id="JAXUHJ010000014">
    <property type="protein sequence ID" value="MEJ8543485.1"/>
    <property type="molecule type" value="Genomic_DNA"/>
</dbReference>
<feature type="domain" description="Major facilitator superfamily (MFS) profile" evidence="7">
    <location>
        <begin position="13"/>
        <end position="459"/>
    </location>
</feature>
<dbReference type="EMBL" id="CP104550">
    <property type="protein sequence ID" value="UXH32312.1"/>
    <property type="molecule type" value="Genomic_DNA"/>
</dbReference>
<evidence type="ECO:0000256" key="5">
    <source>
        <dbReference type="ARBA" id="ARBA00023136"/>
    </source>
</evidence>
<keyword evidence="5 6" id="KW-0472">Membrane</keyword>
<name>A0A9E7RVV7_METWO</name>
<dbReference type="AlphaFoldDB" id="A0A9E7RVV7"/>
<dbReference type="RefSeq" id="WP_191216435.1">
    <property type="nucleotide sequence ID" value="NZ_CP104550.1"/>
</dbReference>
<dbReference type="Pfam" id="PF07690">
    <property type="entry name" value="MFS_1"/>
    <property type="match status" value="2"/>
</dbReference>
<feature type="transmembrane region" description="Helical" evidence="6">
    <location>
        <begin position="12"/>
        <end position="40"/>
    </location>
</feature>
<reference evidence="9" key="1">
    <citation type="submission" date="2022-09" db="EMBL/GenBank/DDBJ databases">
        <title>Characterization of three MwoI isoschizomers from sequenced genome and metagenomes.</title>
        <authorList>
            <person name="Fomenkov A."/>
            <person name="Xu S.Y."/>
            <person name="Roberts R.J."/>
        </authorList>
    </citation>
    <scope>NUCLEOTIDE SEQUENCE</scope>
    <source>
        <strain evidence="9">DSM 2970</strain>
    </source>
</reference>
<evidence type="ECO:0000313" key="9">
    <source>
        <dbReference type="EMBL" id="UXH32312.1"/>
    </source>
</evidence>
<keyword evidence="3 6" id="KW-0812">Transmembrane</keyword>
<proteinExistence type="predicted"/>
<dbReference type="Proteomes" id="UP001065373">
    <property type="component" value="Chromosome"/>
</dbReference>
<feature type="transmembrane region" description="Helical" evidence="6">
    <location>
        <begin position="428"/>
        <end position="453"/>
    </location>
</feature>
<dbReference type="PANTHER" id="PTHR42718:SF9">
    <property type="entry name" value="MAJOR FACILITATOR SUPERFAMILY MULTIDRUG TRANSPORTER MFSC"/>
    <property type="match status" value="1"/>
</dbReference>
<feature type="transmembrane region" description="Helical" evidence="6">
    <location>
        <begin position="328"/>
        <end position="346"/>
    </location>
</feature>
<comment type="subcellular location">
    <subcellularLocation>
        <location evidence="1">Membrane</location>
        <topology evidence="1">Multi-pass membrane protein</topology>
    </subcellularLocation>
</comment>
<feature type="transmembrane region" description="Helical" evidence="6">
    <location>
        <begin position="352"/>
        <end position="377"/>
    </location>
</feature>
<dbReference type="InterPro" id="IPR036259">
    <property type="entry name" value="MFS_trans_sf"/>
</dbReference>
<dbReference type="GO" id="GO:0016020">
    <property type="term" value="C:membrane"/>
    <property type="evidence" value="ECO:0007669"/>
    <property type="project" value="UniProtKB-SubCell"/>
</dbReference>
<keyword evidence="2" id="KW-0813">Transport</keyword>
<dbReference type="Gene3D" id="1.20.1720.10">
    <property type="entry name" value="Multidrug resistance protein D"/>
    <property type="match status" value="1"/>
</dbReference>
<feature type="transmembrane region" description="Helical" evidence="6">
    <location>
        <begin position="262"/>
        <end position="285"/>
    </location>
</feature>
<evidence type="ECO:0000259" key="7">
    <source>
        <dbReference type="PROSITE" id="PS50850"/>
    </source>
</evidence>
<dbReference type="Proteomes" id="UP001369247">
    <property type="component" value="Unassembled WGS sequence"/>
</dbReference>
<dbReference type="CDD" id="cd17321">
    <property type="entry name" value="MFS_MMR_MDR_like"/>
    <property type="match status" value="1"/>
</dbReference>
<dbReference type="PRINTS" id="PR01036">
    <property type="entry name" value="TCRTETB"/>
</dbReference>
<dbReference type="GeneID" id="58978262"/>
<keyword evidence="4 6" id="KW-1133">Transmembrane helix</keyword>
<accession>A0A9E7RVV7</accession>
<protein>
    <submittedName>
        <fullName evidence="9">MFS transporter</fullName>
    </submittedName>
</protein>
<evidence type="ECO:0000256" key="3">
    <source>
        <dbReference type="ARBA" id="ARBA00022692"/>
    </source>
</evidence>
<evidence type="ECO:0000256" key="2">
    <source>
        <dbReference type="ARBA" id="ARBA00022448"/>
    </source>
</evidence>
<feature type="transmembrane region" description="Helical" evidence="6">
    <location>
        <begin position="297"/>
        <end position="316"/>
    </location>
</feature>
<sequence>MNGETEGSLRLYVLIAATLSSFLTPFMGSSINVALPVIALQFRIDAILQTWIPTAFLLAAAIFAVPFGRLSEIYGMKRIFIYGNIIFTLASLLSALSPSAVALIIFRAIQGVGSAMIFVTGLAILTRVFPPMERGKAIGINTAAVYIGLSLGPVLGGFLTRFLGWQSIFLVTIPLTLLVLAVTVFRIRGEWADAAGERFDVPGSITYCIFLFLLMYGFSALPDMIGAIMILMSVVAFLVFLRMELASGSPVFNVRLFKNLRFAFSSLAALINYSATFAVSLLLSYHLQYIKGLDPGSSGLILVTQPVVMALVAPLAGRASDRFNPQTLAGLGMAIISVALISLSLLGRGTPVAMIILSLLILGLGFGLFSSPNTNAIMGSVERRDYGIASATVSSMRLIGQAFSIGIVTLIFAFLIGRVPISPANYELLIKSTRICFLIFGVLCFIGIFAAIARRNDAHEKDKGS</sequence>
<dbReference type="FunFam" id="1.20.1250.20:FF:000503">
    <property type="entry name" value="Drug resistance transporter, EmrB/QacA subfamily"/>
    <property type="match status" value="1"/>
</dbReference>
<dbReference type="PROSITE" id="PS50850">
    <property type="entry name" value="MFS"/>
    <property type="match status" value="1"/>
</dbReference>
<dbReference type="PANTHER" id="PTHR42718">
    <property type="entry name" value="MAJOR FACILITATOR SUPERFAMILY MULTIDRUG TRANSPORTER MFSC"/>
    <property type="match status" value="1"/>
</dbReference>
<feature type="transmembrane region" description="Helical" evidence="6">
    <location>
        <begin position="79"/>
        <end position="98"/>
    </location>
</feature>
<evidence type="ECO:0000256" key="6">
    <source>
        <dbReference type="SAM" id="Phobius"/>
    </source>
</evidence>
<reference evidence="8 10" key="2">
    <citation type="submission" date="2023-12" db="EMBL/GenBank/DDBJ databases">
        <title>Phenotypic and Genomic Characterization of Methanothermobacter wolfeii Strain BSEL, a CO2-Capturing Archaeon with Minimal Nutrient Requirements.</title>
        <authorList>
            <person name="Ale Enriquez F."/>
            <person name="Ahring B.K."/>
        </authorList>
    </citation>
    <scope>NUCLEOTIDE SEQUENCE [LARGE SCALE GENOMIC DNA]</scope>
    <source>
        <strain evidence="8 10">BSEL-1</strain>
    </source>
</reference>
<gene>
    <name evidence="9" type="ORF">N5910_03215</name>
    <name evidence="8" type="ORF">U2150_08290</name>
</gene>
<evidence type="ECO:0000256" key="1">
    <source>
        <dbReference type="ARBA" id="ARBA00004141"/>
    </source>
</evidence>
<feature type="transmembrane region" description="Helical" evidence="6">
    <location>
        <begin position="199"/>
        <end position="218"/>
    </location>
</feature>